<dbReference type="Proteomes" id="UP000018725">
    <property type="component" value="Chromosome"/>
</dbReference>
<keyword evidence="2" id="KW-1185">Reference proteome</keyword>
<gene>
    <name evidence="1" type="ORF">U771_13550</name>
</gene>
<sequence>MFARAKCDFLRSHKPIPRDAIPSTIYTAADIKTFGATGAARMDLQHRNNVKVMGDGPSTLIFSHGFGCDQSMWRYLAEGFTDRFTVVLYDLVGAGESDLEAYDREKYNSLAGYARDLNEIIDHYARGPVIVVGHSVSSMIGTLADRQAPGSIAAHIMIGPSPCYIDTDDYVGGFKLEDIHSLLDILDSNYLGWSSTMAPVIMGTPGQPALSEELTNSFCRTEPDIAKQFARVTFMSDNRQDIVGLATPTLILQSTDDLIAPLAVGDYLHAVLPNSTLCLVANVGHCPHMSAPSACSEAMENFLSPWIGEHVN</sequence>
<dbReference type="EMBL" id="CP006852">
    <property type="protein sequence ID" value="AHC35233.1"/>
    <property type="molecule type" value="Genomic_DNA"/>
</dbReference>
<protein>
    <submittedName>
        <fullName evidence="1">Sigma factor sigB regulation protein rsbQ</fullName>
    </submittedName>
</protein>
<organism evidence="1 2">
    <name type="scientific">Pseudomonas gorinensis</name>
    <dbReference type="NCBI Taxonomy" id="3240790"/>
    <lineage>
        <taxon>Bacteria</taxon>
        <taxon>Pseudomonadati</taxon>
        <taxon>Pseudomonadota</taxon>
        <taxon>Gammaproteobacteria</taxon>
        <taxon>Pseudomonadales</taxon>
        <taxon>Pseudomonadaceae</taxon>
        <taxon>Pseudomonas</taxon>
    </lineage>
</organism>
<evidence type="ECO:0000313" key="1">
    <source>
        <dbReference type="EMBL" id="AHC35233.1"/>
    </source>
</evidence>
<name>A0ACA7P5L1_9PSED</name>
<evidence type="ECO:0000313" key="2">
    <source>
        <dbReference type="Proteomes" id="UP000018725"/>
    </source>
</evidence>
<proteinExistence type="predicted"/>
<reference evidence="1 2" key="1">
    <citation type="journal article" date="2014" name="Genome Announc.">
        <title>Complete Genome Sequence of Pseudomonas sp. Strain TKP, Isolated from a gamma-Hexachlorocyclohexane-Degrading Mixed Culture.</title>
        <authorList>
            <person name="Ohtsubo Y."/>
            <person name="Kishida K."/>
            <person name="Sato T."/>
            <person name="Tabata M."/>
            <person name="Kawasumi T."/>
            <person name="Ogura Y."/>
            <person name="Hayashi T."/>
            <person name="Tsuda M."/>
            <person name="Nagata Y."/>
        </authorList>
    </citation>
    <scope>NUCLEOTIDE SEQUENCE [LARGE SCALE GENOMIC DNA]</scope>
    <source>
        <strain evidence="1 2">TKP</strain>
    </source>
</reference>
<accession>A0ACA7P5L1</accession>